<feature type="compositionally biased region" description="Polar residues" evidence="1">
    <location>
        <begin position="1"/>
        <end position="12"/>
    </location>
</feature>
<feature type="transmembrane region" description="Helical" evidence="2">
    <location>
        <begin position="37"/>
        <end position="55"/>
    </location>
</feature>
<keyword evidence="2" id="KW-1133">Transmembrane helix</keyword>
<accession>A0A518EUD1</accession>
<feature type="region of interest" description="Disordered" evidence="1">
    <location>
        <begin position="1"/>
        <end position="32"/>
    </location>
</feature>
<reference evidence="3 4" key="1">
    <citation type="submission" date="2019-02" db="EMBL/GenBank/DDBJ databases">
        <title>Deep-cultivation of Planctomycetes and their phenomic and genomic characterization uncovers novel biology.</title>
        <authorList>
            <person name="Wiegand S."/>
            <person name="Jogler M."/>
            <person name="Boedeker C."/>
            <person name="Pinto D."/>
            <person name="Vollmers J."/>
            <person name="Rivas-Marin E."/>
            <person name="Kohn T."/>
            <person name="Peeters S.H."/>
            <person name="Heuer A."/>
            <person name="Rast P."/>
            <person name="Oberbeckmann S."/>
            <person name="Bunk B."/>
            <person name="Jeske O."/>
            <person name="Meyerdierks A."/>
            <person name="Storesund J.E."/>
            <person name="Kallscheuer N."/>
            <person name="Luecker S."/>
            <person name="Lage O.M."/>
            <person name="Pohl T."/>
            <person name="Merkel B.J."/>
            <person name="Hornburger P."/>
            <person name="Mueller R.-W."/>
            <person name="Bruemmer F."/>
            <person name="Labrenz M."/>
            <person name="Spormann A.M."/>
            <person name="Op den Camp H."/>
            <person name="Overmann J."/>
            <person name="Amann R."/>
            <person name="Jetten M.S.M."/>
            <person name="Mascher T."/>
            <person name="Medema M.H."/>
            <person name="Devos D.P."/>
            <person name="Kaster A.-K."/>
            <person name="Ovreas L."/>
            <person name="Rohde M."/>
            <person name="Galperin M.Y."/>
            <person name="Jogler C."/>
        </authorList>
    </citation>
    <scope>NUCLEOTIDE SEQUENCE [LARGE SCALE GENOMIC DNA]</scope>
    <source>
        <strain evidence="3 4">Poly30</strain>
    </source>
</reference>
<name>A0A518EUD1_9BACT</name>
<evidence type="ECO:0000256" key="1">
    <source>
        <dbReference type="SAM" id="MobiDB-lite"/>
    </source>
</evidence>
<dbReference type="AlphaFoldDB" id="A0A518EUD1"/>
<dbReference type="Proteomes" id="UP000320390">
    <property type="component" value="Chromosome"/>
</dbReference>
<evidence type="ECO:0000256" key="2">
    <source>
        <dbReference type="SAM" id="Phobius"/>
    </source>
</evidence>
<evidence type="ECO:0000313" key="4">
    <source>
        <dbReference type="Proteomes" id="UP000320390"/>
    </source>
</evidence>
<keyword evidence="2" id="KW-0812">Transmembrane</keyword>
<sequence length="95" mass="10235">MLPPRTSSASPSSHPPRERVRHPATASPRPDVPRSTVVKVVLCVVLVITAVVLVGSQLQTGETPSGARRTSSVEGVLRNAGHVIKRTKGYKIERY</sequence>
<protein>
    <submittedName>
        <fullName evidence="3">Uncharacterized protein</fullName>
    </submittedName>
</protein>
<proteinExistence type="predicted"/>
<keyword evidence="2" id="KW-0472">Membrane</keyword>
<gene>
    <name evidence="3" type="ORF">Poly30_32300</name>
</gene>
<evidence type="ECO:0000313" key="3">
    <source>
        <dbReference type="EMBL" id="QDV07700.1"/>
    </source>
</evidence>
<dbReference type="EMBL" id="CP036434">
    <property type="protein sequence ID" value="QDV07700.1"/>
    <property type="molecule type" value="Genomic_DNA"/>
</dbReference>
<organism evidence="3 4">
    <name type="scientific">Saltatorellus ferox</name>
    <dbReference type="NCBI Taxonomy" id="2528018"/>
    <lineage>
        <taxon>Bacteria</taxon>
        <taxon>Pseudomonadati</taxon>
        <taxon>Planctomycetota</taxon>
        <taxon>Planctomycetia</taxon>
        <taxon>Planctomycetia incertae sedis</taxon>
        <taxon>Saltatorellus</taxon>
    </lineage>
</organism>
<keyword evidence="4" id="KW-1185">Reference proteome</keyword>